<dbReference type="PROSITE" id="PS51257">
    <property type="entry name" value="PROKAR_LIPOPROTEIN"/>
    <property type="match status" value="1"/>
</dbReference>
<organism evidence="1 2">
    <name type="scientific">Halobaculum roseum</name>
    <dbReference type="NCBI Taxonomy" id="2175149"/>
    <lineage>
        <taxon>Archaea</taxon>
        <taxon>Methanobacteriati</taxon>
        <taxon>Methanobacteriota</taxon>
        <taxon>Stenosarchaea group</taxon>
        <taxon>Halobacteria</taxon>
        <taxon>Halobacteriales</taxon>
        <taxon>Haloferacaceae</taxon>
        <taxon>Halobaculum</taxon>
    </lineage>
</organism>
<reference evidence="1" key="1">
    <citation type="submission" date="2024-09" db="EMBL/GenBank/DDBJ databases">
        <authorList>
            <person name="Sun Q."/>
        </authorList>
    </citation>
    <scope>NUCLEOTIDE SEQUENCE [LARGE SCALE GENOMIC DNA]</scope>
    <source>
        <strain evidence="1">JCM 31273</strain>
    </source>
</reference>
<comment type="caution">
    <text evidence="1">The sequence shown here is derived from an EMBL/GenBank/DDBJ whole genome shotgun (WGS) entry which is preliminary data.</text>
</comment>
<dbReference type="GeneID" id="67210822"/>
<protein>
    <recommendedName>
        <fullName evidence="3">Lipoprotein</fullName>
    </recommendedName>
</protein>
<evidence type="ECO:0008006" key="3">
    <source>
        <dbReference type="Google" id="ProtNLM"/>
    </source>
</evidence>
<dbReference type="AlphaFoldDB" id="A0ABD5MPP8"/>
<accession>A0ABD5MPP8</accession>
<evidence type="ECO:0000313" key="1">
    <source>
        <dbReference type="EMBL" id="MFB9824545.1"/>
    </source>
</evidence>
<evidence type="ECO:0000313" key="2">
    <source>
        <dbReference type="Proteomes" id="UP001589595"/>
    </source>
</evidence>
<gene>
    <name evidence="1" type="ORF">ACFFOL_10255</name>
</gene>
<dbReference type="Proteomes" id="UP001589595">
    <property type="component" value="Unassembled WGS sequence"/>
</dbReference>
<proteinExistence type="predicted"/>
<dbReference type="EMBL" id="JBHMAJ010000007">
    <property type="protein sequence ID" value="MFB9824545.1"/>
    <property type="molecule type" value="Genomic_DNA"/>
</dbReference>
<keyword evidence="2" id="KW-1185">Reference proteome</keyword>
<sequence length="149" mass="15891">MQRRALLAALATLPAATVAGCGARDGPITDRSFRICDFESDCGRRAPDPGGDPVIERRPESREITIYGAMYVGSGSCDRAVLESTRVVDDALVVRVGVGRQGMFGFGAVPSPGCTADMSVDRYRVGVRFRSSLPASVRVVEDAAWDPEP</sequence>
<name>A0ABD5MPP8_9EURY</name>
<dbReference type="RefSeq" id="WP_222920811.1">
    <property type="nucleotide sequence ID" value="NZ_CP082286.1"/>
</dbReference>